<evidence type="ECO:0000313" key="3">
    <source>
        <dbReference type="EMBL" id="KAJ7303701.1"/>
    </source>
</evidence>
<reference evidence="3" key="1">
    <citation type="submission" date="2023-03" db="EMBL/GenBank/DDBJ databases">
        <title>Massive genome expansion in bonnet fungi (Mycena s.s.) driven by repeated elements and novel gene families across ecological guilds.</title>
        <authorList>
            <consortium name="Lawrence Berkeley National Laboratory"/>
            <person name="Harder C.B."/>
            <person name="Miyauchi S."/>
            <person name="Viragh M."/>
            <person name="Kuo A."/>
            <person name="Thoen E."/>
            <person name="Andreopoulos B."/>
            <person name="Lu D."/>
            <person name="Skrede I."/>
            <person name="Drula E."/>
            <person name="Henrissat B."/>
            <person name="Morin E."/>
            <person name="Kohler A."/>
            <person name="Barry K."/>
            <person name="LaButti K."/>
            <person name="Morin E."/>
            <person name="Salamov A."/>
            <person name="Lipzen A."/>
            <person name="Mereny Z."/>
            <person name="Hegedus B."/>
            <person name="Baldrian P."/>
            <person name="Stursova M."/>
            <person name="Weitz H."/>
            <person name="Taylor A."/>
            <person name="Grigoriev I.V."/>
            <person name="Nagy L.G."/>
            <person name="Martin F."/>
            <person name="Kauserud H."/>
        </authorList>
    </citation>
    <scope>NUCLEOTIDE SEQUENCE</scope>
    <source>
        <strain evidence="3">CBHHK002</strain>
    </source>
</reference>
<keyword evidence="2" id="KW-0732">Signal</keyword>
<feature type="compositionally biased region" description="Polar residues" evidence="1">
    <location>
        <begin position="148"/>
        <end position="157"/>
    </location>
</feature>
<name>A0AAD7E9Q4_9AGAR</name>
<feature type="signal peptide" evidence="2">
    <location>
        <begin position="1"/>
        <end position="20"/>
    </location>
</feature>
<proteinExistence type="predicted"/>
<feature type="region of interest" description="Disordered" evidence="1">
    <location>
        <begin position="118"/>
        <end position="160"/>
    </location>
</feature>
<gene>
    <name evidence="3" type="ORF">DFH08DRAFT_825633</name>
</gene>
<comment type="caution">
    <text evidence="3">The sequence shown here is derived from an EMBL/GenBank/DDBJ whole genome shotgun (WGS) entry which is preliminary data.</text>
</comment>
<dbReference type="Proteomes" id="UP001218218">
    <property type="component" value="Unassembled WGS sequence"/>
</dbReference>
<accession>A0AAD7E9Q4</accession>
<feature type="chain" id="PRO_5042006635" evidence="2">
    <location>
        <begin position="21"/>
        <end position="262"/>
    </location>
</feature>
<dbReference type="AlphaFoldDB" id="A0AAD7E9Q4"/>
<evidence type="ECO:0000256" key="1">
    <source>
        <dbReference type="SAM" id="MobiDB-lite"/>
    </source>
</evidence>
<protein>
    <submittedName>
        <fullName evidence="3">Uncharacterized protein</fullName>
    </submittedName>
</protein>
<organism evidence="3 4">
    <name type="scientific">Mycena albidolilacea</name>
    <dbReference type="NCBI Taxonomy" id="1033008"/>
    <lineage>
        <taxon>Eukaryota</taxon>
        <taxon>Fungi</taxon>
        <taxon>Dikarya</taxon>
        <taxon>Basidiomycota</taxon>
        <taxon>Agaricomycotina</taxon>
        <taxon>Agaricomycetes</taxon>
        <taxon>Agaricomycetidae</taxon>
        <taxon>Agaricales</taxon>
        <taxon>Marasmiineae</taxon>
        <taxon>Mycenaceae</taxon>
        <taxon>Mycena</taxon>
    </lineage>
</organism>
<evidence type="ECO:0000256" key="2">
    <source>
        <dbReference type="SAM" id="SignalP"/>
    </source>
</evidence>
<evidence type="ECO:0000313" key="4">
    <source>
        <dbReference type="Proteomes" id="UP001218218"/>
    </source>
</evidence>
<keyword evidence="4" id="KW-1185">Reference proteome</keyword>
<dbReference type="EMBL" id="JARIHO010000103">
    <property type="protein sequence ID" value="KAJ7303701.1"/>
    <property type="molecule type" value="Genomic_DNA"/>
</dbReference>
<sequence length="262" mass="29416">MFLLFPIVSLFLFPFPLLCGSPSSYGVNLHQNHIRWSRVQATGSQAKLALKSHEMVQGRQAKPTLKSHQMVQGELSKWFRQVQTACSQAKLAVKSHQMIQGELSEWFRQVQAAGRQTKHTLKSHEMVQGKKTAGSQAKITSDDPGSSRVHTTGSQTKNHMRWSRPNSVVWNGPWASPKWPFTTVEYISYGISAVWNGVGQHFGWSPNFVPYEGFNCRWSRGQTNPKLGQIESQGLTLGSVLWKAKDLNQSTQKALRSSAFGY</sequence>